<keyword evidence="4" id="KW-1185">Reference proteome</keyword>
<feature type="region of interest" description="Disordered" evidence="1">
    <location>
        <begin position="1"/>
        <end position="128"/>
    </location>
</feature>
<dbReference type="GeneID" id="25278091"/>
<dbReference type="Proteomes" id="UP000027920">
    <property type="component" value="Unassembled WGS sequence"/>
</dbReference>
<feature type="compositionally biased region" description="Basic residues" evidence="1">
    <location>
        <begin position="85"/>
        <end position="106"/>
    </location>
</feature>
<name>A0A072Q103_9EURO</name>
<evidence type="ECO:0000313" key="3">
    <source>
        <dbReference type="EMBL" id="KEF61585.1"/>
    </source>
</evidence>
<feature type="compositionally biased region" description="Polar residues" evidence="1">
    <location>
        <begin position="63"/>
        <end position="72"/>
    </location>
</feature>
<dbReference type="VEuPathDB" id="FungiDB:A1O9_03153"/>
<dbReference type="AlphaFoldDB" id="A0A072Q103"/>
<accession>A0A072Q103</accession>
<sequence length="128" mass="14546">MAKSARSSNTKRNNRNLRAKVFGPAENARTARLSAKLQELAAKPRPIQDKAMDVDEPVEQGEQDQSNGNTNSEDMDIDGLQAKVVKPKVDHKQRRKEHRVSKKKPRNQMVFSSERARKAKQALKKSKR</sequence>
<feature type="compositionally biased region" description="Basic residues" evidence="1">
    <location>
        <begin position="117"/>
        <end position="128"/>
    </location>
</feature>
<dbReference type="OrthoDB" id="4087970at2759"/>
<dbReference type="Pfam" id="PF10338">
    <property type="entry name" value="YBL028C_N"/>
    <property type="match status" value="1"/>
</dbReference>
<proteinExistence type="predicted"/>
<dbReference type="RefSeq" id="XP_013264175.1">
    <property type="nucleotide sequence ID" value="XM_013408721.1"/>
</dbReference>
<comment type="caution">
    <text evidence="3">The sequence shown here is derived from an EMBL/GenBank/DDBJ whole genome shotgun (WGS) entry which is preliminary data.</text>
</comment>
<evidence type="ECO:0000259" key="2">
    <source>
        <dbReference type="Pfam" id="PF10338"/>
    </source>
</evidence>
<protein>
    <recommendedName>
        <fullName evidence="2">DUF2423 domain-containing protein</fullName>
    </recommendedName>
</protein>
<organism evidence="3 4">
    <name type="scientific">Exophiala aquamarina CBS 119918</name>
    <dbReference type="NCBI Taxonomy" id="1182545"/>
    <lineage>
        <taxon>Eukaryota</taxon>
        <taxon>Fungi</taxon>
        <taxon>Dikarya</taxon>
        <taxon>Ascomycota</taxon>
        <taxon>Pezizomycotina</taxon>
        <taxon>Eurotiomycetes</taxon>
        <taxon>Chaetothyriomycetidae</taxon>
        <taxon>Chaetothyriales</taxon>
        <taxon>Herpotrichiellaceae</taxon>
        <taxon>Exophiala</taxon>
    </lineage>
</organism>
<evidence type="ECO:0000313" key="4">
    <source>
        <dbReference type="Proteomes" id="UP000027920"/>
    </source>
</evidence>
<dbReference type="PANTHER" id="PTHR28219">
    <property type="entry name" value="UPF0642 PROTEIN YBL028C"/>
    <property type="match status" value="1"/>
</dbReference>
<dbReference type="EMBL" id="AMGV01000002">
    <property type="protein sequence ID" value="KEF61585.1"/>
    <property type="molecule type" value="Genomic_DNA"/>
</dbReference>
<evidence type="ECO:0000256" key="1">
    <source>
        <dbReference type="SAM" id="MobiDB-lite"/>
    </source>
</evidence>
<feature type="domain" description="DUF2423" evidence="2">
    <location>
        <begin position="1"/>
        <end position="44"/>
    </location>
</feature>
<dbReference type="InterPro" id="IPR019434">
    <property type="entry name" value="DUF2423"/>
</dbReference>
<reference evidence="3 4" key="1">
    <citation type="submission" date="2013-03" db="EMBL/GenBank/DDBJ databases">
        <title>The Genome Sequence of Exophiala aquamarina CBS 119918.</title>
        <authorList>
            <consortium name="The Broad Institute Genomics Platform"/>
            <person name="Cuomo C."/>
            <person name="de Hoog S."/>
            <person name="Gorbushina A."/>
            <person name="Walker B."/>
            <person name="Young S.K."/>
            <person name="Zeng Q."/>
            <person name="Gargeya S."/>
            <person name="Fitzgerald M."/>
            <person name="Haas B."/>
            <person name="Abouelleil A."/>
            <person name="Allen A.W."/>
            <person name="Alvarado L."/>
            <person name="Arachchi H.M."/>
            <person name="Berlin A.M."/>
            <person name="Chapman S.B."/>
            <person name="Gainer-Dewar J."/>
            <person name="Goldberg J."/>
            <person name="Griggs A."/>
            <person name="Gujja S."/>
            <person name="Hansen M."/>
            <person name="Howarth C."/>
            <person name="Imamovic A."/>
            <person name="Ireland A."/>
            <person name="Larimer J."/>
            <person name="McCowan C."/>
            <person name="Murphy C."/>
            <person name="Pearson M."/>
            <person name="Poon T.W."/>
            <person name="Priest M."/>
            <person name="Roberts A."/>
            <person name="Saif S."/>
            <person name="Shea T."/>
            <person name="Sisk P."/>
            <person name="Sykes S."/>
            <person name="Wortman J."/>
            <person name="Nusbaum C."/>
            <person name="Birren B."/>
        </authorList>
    </citation>
    <scope>NUCLEOTIDE SEQUENCE [LARGE SCALE GENOMIC DNA]</scope>
    <source>
        <strain evidence="3 4">CBS 119918</strain>
    </source>
</reference>
<dbReference type="GO" id="GO:0030687">
    <property type="term" value="C:preribosome, large subunit precursor"/>
    <property type="evidence" value="ECO:0007669"/>
    <property type="project" value="TreeGrafter"/>
</dbReference>
<dbReference type="PANTHER" id="PTHR28219:SF1">
    <property type="entry name" value="UPF0642 PROTEIN YBL028C"/>
    <property type="match status" value="1"/>
</dbReference>
<gene>
    <name evidence="3" type="ORF">A1O9_03153</name>
</gene>
<dbReference type="HOGENOM" id="CLU_149452_0_0_1"/>
<feature type="compositionally biased region" description="Polar residues" evidence="1">
    <location>
        <begin position="1"/>
        <end position="11"/>
    </location>
</feature>